<dbReference type="SUPFAM" id="SSF49344">
    <property type="entry name" value="CBD9-like"/>
    <property type="match status" value="1"/>
</dbReference>
<reference evidence="3" key="1">
    <citation type="submission" date="2017-09" db="EMBL/GenBank/DDBJ databases">
        <authorList>
            <person name="Varghese N."/>
            <person name="Submissions S."/>
        </authorList>
    </citation>
    <scope>NUCLEOTIDE SEQUENCE [LARGE SCALE GENOMIC DNA]</scope>
    <source>
        <strain evidence="3">CGMCC 1.12803</strain>
    </source>
</reference>
<evidence type="ECO:0000313" key="3">
    <source>
        <dbReference type="Proteomes" id="UP000219281"/>
    </source>
</evidence>
<dbReference type="InterPro" id="IPR010502">
    <property type="entry name" value="Carb-bd_dom_fam9"/>
</dbReference>
<proteinExistence type="predicted"/>
<accession>A0A285ZS77</accession>
<dbReference type="GO" id="GO:0030246">
    <property type="term" value="F:carbohydrate binding"/>
    <property type="evidence" value="ECO:0007669"/>
    <property type="project" value="InterPro"/>
</dbReference>
<evidence type="ECO:0000313" key="2">
    <source>
        <dbReference type="EMBL" id="SOD12485.1"/>
    </source>
</evidence>
<gene>
    <name evidence="2" type="ORF">SAMN06297358_0694</name>
</gene>
<dbReference type="AlphaFoldDB" id="A0A285ZS77"/>
<dbReference type="Gene3D" id="2.60.40.1190">
    <property type="match status" value="1"/>
</dbReference>
<dbReference type="GO" id="GO:0004553">
    <property type="term" value="F:hydrolase activity, hydrolyzing O-glycosyl compounds"/>
    <property type="evidence" value="ECO:0007669"/>
    <property type="project" value="InterPro"/>
</dbReference>
<sequence length="223" mass="25377">MVPWWLIITSVRRLEIPFLDTDGVEEVVQISQLMDALETTPIDCNPWPAYQANADAKFSMAHNGQSILLKYVIAEKYLLANEVTNGNIHNDSCVELFIAFDDNGYYNLEFNCLGFTKIGYGTGRHGRRLLPIDVIKQLSFSSKINSNSTINSNIGFDWEIMLVIPKAIFVKHQITSFNNLKAKGNFYKCGDGLPQPHFLTWNMIEADKPDFHRKDFFGELAFS</sequence>
<dbReference type="Proteomes" id="UP000219281">
    <property type="component" value="Unassembled WGS sequence"/>
</dbReference>
<dbReference type="EMBL" id="OCMT01000001">
    <property type="protein sequence ID" value="SOD12485.1"/>
    <property type="molecule type" value="Genomic_DNA"/>
</dbReference>
<organism evidence="2 3">
    <name type="scientific">Pedobacter xixiisoli</name>
    <dbReference type="NCBI Taxonomy" id="1476464"/>
    <lineage>
        <taxon>Bacteria</taxon>
        <taxon>Pseudomonadati</taxon>
        <taxon>Bacteroidota</taxon>
        <taxon>Sphingobacteriia</taxon>
        <taxon>Sphingobacteriales</taxon>
        <taxon>Sphingobacteriaceae</taxon>
        <taxon>Pedobacter</taxon>
    </lineage>
</organism>
<protein>
    <submittedName>
        <fullName evidence="2">Carbohydrate-binding family 9</fullName>
    </submittedName>
</protein>
<feature type="domain" description="Carbohydrate-binding" evidence="1">
    <location>
        <begin position="35"/>
        <end position="222"/>
    </location>
</feature>
<evidence type="ECO:0000259" key="1">
    <source>
        <dbReference type="Pfam" id="PF16011"/>
    </source>
</evidence>
<dbReference type="GO" id="GO:0016052">
    <property type="term" value="P:carbohydrate catabolic process"/>
    <property type="evidence" value="ECO:0007669"/>
    <property type="project" value="InterPro"/>
</dbReference>
<name>A0A285ZS77_9SPHI</name>
<dbReference type="Pfam" id="PF16011">
    <property type="entry name" value="CBM9_2"/>
    <property type="match status" value="1"/>
</dbReference>
<keyword evidence="3" id="KW-1185">Reference proteome</keyword>
<dbReference type="CDD" id="cd09620">
    <property type="entry name" value="CBM9_like_3"/>
    <property type="match status" value="1"/>
</dbReference>